<evidence type="ECO:0000313" key="3">
    <source>
        <dbReference type="Proteomes" id="UP000299102"/>
    </source>
</evidence>
<keyword evidence="3" id="KW-1185">Reference proteome</keyword>
<feature type="region of interest" description="Disordered" evidence="1">
    <location>
        <begin position="55"/>
        <end position="86"/>
    </location>
</feature>
<dbReference type="Proteomes" id="UP000299102">
    <property type="component" value="Unassembled WGS sequence"/>
</dbReference>
<dbReference type="EMBL" id="BGZK01000221">
    <property type="protein sequence ID" value="GBP29548.1"/>
    <property type="molecule type" value="Genomic_DNA"/>
</dbReference>
<protein>
    <submittedName>
        <fullName evidence="2">Uncharacterized protein</fullName>
    </submittedName>
</protein>
<proteinExistence type="predicted"/>
<evidence type="ECO:0000313" key="2">
    <source>
        <dbReference type="EMBL" id="GBP29548.1"/>
    </source>
</evidence>
<name>A0A4C1USY3_EUMVA</name>
<organism evidence="2 3">
    <name type="scientific">Eumeta variegata</name>
    <name type="common">Bagworm moth</name>
    <name type="synonym">Eumeta japonica</name>
    <dbReference type="NCBI Taxonomy" id="151549"/>
    <lineage>
        <taxon>Eukaryota</taxon>
        <taxon>Metazoa</taxon>
        <taxon>Ecdysozoa</taxon>
        <taxon>Arthropoda</taxon>
        <taxon>Hexapoda</taxon>
        <taxon>Insecta</taxon>
        <taxon>Pterygota</taxon>
        <taxon>Neoptera</taxon>
        <taxon>Endopterygota</taxon>
        <taxon>Lepidoptera</taxon>
        <taxon>Glossata</taxon>
        <taxon>Ditrysia</taxon>
        <taxon>Tineoidea</taxon>
        <taxon>Psychidae</taxon>
        <taxon>Oiketicinae</taxon>
        <taxon>Eumeta</taxon>
    </lineage>
</organism>
<accession>A0A4C1USY3</accession>
<evidence type="ECO:0000256" key="1">
    <source>
        <dbReference type="SAM" id="MobiDB-lite"/>
    </source>
</evidence>
<sequence length="158" mass="17749">MRPPSPTWKGIHIDPPTVTAQKHDFWLQVERRRKASITSKDVLAAATIGHDVGAGARARPAMVADRDPRVAAPSRESDCLRASASYQTRQSRDQPLIIRRAIKQKETELGRKTSLRIKLAITLPFNRSKLFREDPKPAVYDGTQSKLAKLWRSASRIS</sequence>
<comment type="caution">
    <text evidence="2">The sequence shown here is derived from an EMBL/GenBank/DDBJ whole genome shotgun (WGS) entry which is preliminary data.</text>
</comment>
<gene>
    <name evidence="2" type="ORF">EVAR_93345_1</name>
</gene>
<feature type="compositionally biased region" description="Basic and acidic residues" evidence="1">
    <location>
        <begin position="64"/>
        <end position="79"/>
    </location>
</feature>
<dbReference type="AlphaFoldDB" id="A0A4C1USY3"/>
<reference evidence="2 3" key="1">
    <citation type="journal article" date="2019" name="Commun. Biol.">
        <title>The bagworm genome reveals a unique fibroin gene that provides high tensile strength.</title>
        <authorList>
            <person name="Kono N."/>
            <person name="Nakamura H."/>
            <person name="Ohtoshi R."/>
            <person name="Tomita M."/>
            <person name="Numata K."/>
            <person name="Arakawa K."/>
        </authorList>
    </citation>
    <scope>NUCLEOTIDE SEQUENCE [LARGE SCALE GENOMIC DNA]</scope>
</reference>